<reference evidence="2" key="2">
    <citation type="submission" date="2023-05" db="EMBL/GenBank/DDBJ databases">
        <authorList>
            <consortium name="Lawrence Berkeley National Laboratory"/>
            <person name="Steindorff A."/>
            <person name="Hensen N."/>
            <person name="Bonometti L."/>
            <person name="Westerberg I."/>
            <person name="Brannstrom I.O."/>
            <person name="Guillou S."/>
            <person name="Cros-Aarteil S."/>
            <person name="Calhoun S."/>
            <person name="Haridas S."/>
            <person name="Kuo A."/>
            <person name="Mondo S."/>
            <person name="Pangilinan J."/>
            <person name="Riley R."/>
            <person name="Labutti K."/>
            <person name="Andreopoulos B."/>
            <person name="Lipzen A."/>
            <person name="Chen C."/>
            <person name="Yanf M."/>
            <person name="Daum C."/>
            <person name="Ng V."/>
            <person name="Clum A."/>
            <person name="Ohm R."/>
            <person name="Martin F."/>
            <person name="Silar P."/>
            <person name="Natvig D."/>
            <person name="Lalanne C."/>
            <person name="Gautier V."/>
            <person name="Ament-Velasquez S.L."/>
            <person name="Kruys A."/>
            <person name="Hutchinson M.I."/>
            <person name="Powell A.J."/>
            <person name="Barry K."/>
            <person name="Miller A.N."/>
            <person name="Grigoriev I.V."/>
            <person name="Debuchy R."/>
            <person name="Gladieux P."/>
            <person name="Thoren M.H."/>
            <person name="Johannesson H."/>
        </authorList>
    </citation>
    <scope>NUCLEOTIDE SEQUENCE</scope>
    <source>
        <strain evidence="2">CBS 508.74</strain>
    </source>
</reference>
<organism evidence="2 3">
    <name type="scientific">Canariomyces notabilis</name>
    <dbReference type="NCBI Taxonomy" id="2074819"/>
    <lineage>
        <taxon>Eukaryota</taxon>
        <taxon>Fungi</taxon>
        <taxon>Dikarya</taxon>
        <taxon>Ascomycota</taxon>
        <taxon>Pezizomycotina</taxon>
        <taxon>Sordariomycetes</taxon>
        <taxon>Sordariomycetidae</taxon>
        <taxon>Sordariales</taxon>
        <taxon>Chaetomiaceae</taxon>
        <taxon>Canariomyces</taxon>
    </lineage>
</organism>
<keyword evidence="1" id="KW-0732">Signal</keyword>
<gene>
    <name evidence="2" type="ORF">N656DRAFT_67537</name>
</gene>
<evidence type="ECO:0000313" key="3">
    <source>
        <dbReference type="Proteomes" id="UP001302812"/>
    </source>
</evidence>
<feature type="signal peptide" evidence="1">
    <location>
        <begin position="1"/>
        <end position="21"/>
    </location>
</feature>
<proteinExistence type="predicted"/>
<sequence>MREWTLLWCSSTCMVSWQVNGLALVANRLRCYLAKVSPVVLNDAPVTAVSHRARWEVVHDQVCSRLCLWIGRSGSKPK</sequence>
<protein>
    <recommendedName>
        <fullName evidence="4">Secreted protein</fullName>
    </recommendedName>
</protein>
<dbReference type="AlphaFoldDB" id="A0AAN6TPN4"/>
<dbReference type="Proteomes" id="UP001302812">
    <property type="component" value="Unassembled WGS sequence"/>
</dbReference>
<feature type="chain" id="PRO_5043024853" description="Secreted protein" evidence="1">
    <location>
        <begin position="22"/>
        <end position="78"/>
    </location>
</feature>
<comment type="caution">
    <text evidence="2">The sequence shown here is derived from an EMBL/GenBank/DDBJ whole genome shotgun (WGS) entry which is preliminary data.</text>
</comment>
<dbReference type="EMBL" id="MU853332">
    <property type="protein sequence ID" value="KAK4117871.1"/>
    <property type="molecule type" value="Genomic_DNA"/>
</dbReference>
<evidence type="ECO:0008006" key="4">
    <source>
        <dbReference type="Google" id="ProtNLM"/>
    </source>
</evidence>
<keyword evidence="3" id="KW-1185">Reference proteome</keyword>
<name>A0AAN6TPN4_9PEZI</name>
<reference evidence="2" key="1">
    <citation type="journal article" date="2023" name="Mol. Phylogenet. Evol.">
        <title>Genome-scale phylogeny and comparative genomics of the fungal order Sordariales.</title>
        <authorList>
            <person name="Hensen N."/>
            <person name="Bonometti L."/>
            <person name="Westerberg I."/>
            <person name="Brannstrom I.O."/>
            <person name="Guillou S."/>
            <person name="Cros-Aarteil S."/>
            <person name="Calhoun S."/>
            <person name="Haridas S."/>
            <person name="Kuo A."/>
            <person name="Mondo S."/>
            <person name="Pangilinan J."/>
            <person name="Riley R."/>
            <person name="LaButti K."/>
            <person name="Andreopoulos B."/>
            <person name="Lipzen A."/>
            <person name="Chen C."/>
            <person name="Yan M."/>
            <person name="Daum C."/>
            <person name="Ng V."/>
            <person name="Clum A."/>
            <person name="Steindorff A."/>
            <person name="Ohm R.A."/>
            <person name="Martin F."/>
            <person name="Silar P."/>
            <person name="Natvig D.O."/>
            <person name="Lalanne C."/>
            <person name="Gautier V."/>
            <person name="Ament-Velasquez S.L."/>
            <person name="Kruys A."/>
            <person name="Hutchinson M.I."/>
            <person name="Powell A.J."/>
            <person name="Barry K."/>
            <person name="Miller A.N."/>
            <person name="Grigoriev I.V."/>
            <person name="Debuchy R."/>
            <person name="Gladieux P."/>
            <person name="Hiltunen Thoren M."/>
            <person name="Johannesson H."/>
        </authorList>
    </citation>
    <scope>NUCLEOTIDE SEQUENCE</scope>
    <source>
        <strain evidence="2">CBS 508.74</strain>
    </source>
</reference>
<evidence type="ECO:0000256" key="1">
    <source>
        <dbReference type="SAM" id="SignalP"/>
    </source>
</evidence>
<dbReference type="GeneID" id="89934602"/>
<accession>A0AAN6TPN4</accession>
<evidence type="ECO:0000313" key="2">
    <source>
        <dbReference type="EMBL" id="KAK4117871.1"/>
    </source>
</evidence>
<dbReference type="RefSeq" id="XP_064675441.1">
    <property type="nucleotide sequence ID" value="XM_064810477.1"/>
</dbReference>